<sequence length="320" mass="33564">MPGQQAGPGPQAVPDPYAQGTPAPYGQTTANPYGQNPAHPYGQSTPNPYAPGGAPPYTPNPYNQAGPPPYGQPPKQRNNGLIIGLCIALGVLLLGGGTIGTIVYVNNSDKSGTTTAALSSPTPTTLPSQSQSQSAAPSAEPSQSATTDPDPTPSSTASAPSSADAPLRHDEFNDWNFSLGSVKFSADKVAGWTYDDCDAVDGEGVLAKYHCKNAVQLAYSSYSGHLKAVQLIMAFPSNSEAKNAANRLQKLTSDAVKWRTDKTHKSYAYGKILSGSVLKYVLVTIVTADNSAKSKATKFQAYLQTDHAQYFLDRGHALTS</sequence>
<keyword evidence="2" id="KW-0812">Transmembrane</keyword>
<gene>
    <name evidence="3" type="ORF">MF672_045365</name>
</gene>
<name>A0ABT0G8R3_9ACTN</name>
<accession>A0ABT0G8R3</accession>
<evidence type="ECO:0000256" key="2">
    <source>
        <dbReference type="SAM" id="Phobius"/>
    </source>
</evidence>
<proteinExistence type="predicted"/>
<organism evidence="3 4">
    <name type="scientific">Actinomadura luzonensis</name>
    <dbReference type="NCBI Taxonomy" id="2805427"/>
    <lineage>
        <taxon>Bacteria</taxon>
        <taxon>Bacillati</taxon>
        <taxon>Actinomycetota</taxon>
        <taxon>Actinomycetes</taxon>
        <taxon>Streptosporangiales</taxon>
        <taxon>Thermomonosporaceae</taxon>
        <taxon>Actinomadura</taxon>
    </lineage>
</organism>
<dbReference type="EMBL" id="JAKRKC020000003">
    <property type="protein sequence ID" value="MCK2220988.1"/>
    <property type="molecule type" value="Genomic_DNA"/>
</dbReference>
<keyword evidence="2" id="KW-0472">Membrane</keyword>
<dbReference type="Proteomes" id="UP001317259">
    <property type="component" value="Unassembled WGS sequence"/>
</dbReference>
<reference evidence="3 4" key="1">
    <citation type="submission" date="2022-04" db="EMBL/GenBank/DDBJ databases">
        <title>Genome draft of Actinomadura sp. ATCC 31491.</title>
        <authorList>
            <person name="Shi X."/>
            <person name="Du Y."/>
        </authorList>
    </citation>
    <scope>NUCLEOTIDE SEQUENCE [LARGE SCALE GENOMIC DNA]</scope>
    <source>
        <strain evidence="3 4">ATCC 31491</strain>
    </source>
</reference>
<evidence type="ECO:0000256" key="1">
    <source>
        <dbReference type="SAM" id="MobiDB-lite"/>
    </source>
</evidence>
<evidence type="ECO:0000313" key="3">
    <source>
        <dbReference type="EMBL" id="MCK2220988.1"/>
    </source>
</evidence>
<keyword evidence="2" id="KW-1133">Transmembrane helix</keyword>
<protein>
    <submittedName>
        <fullName evidence="3">Uncharacterized protein</fullName>
    </submittedName>
</protein>
<keyword evidence="4" id="KW-1185">Reference proteome</keyword>
<feature type="transmembrane region" description="Helical" evidence="2">
    <location>
        <begin position="81"/>
        <end position="105"/>
    </location>
</feature>
<feature type="compositionally biased region" description="Low complexity" evidence="1">
    <location>
        <begin position="113"/>
        <end position="165"/>
    </location>
</feature>
<feature type="region of interest" description="Disordered" evidence="1">
    <location>
        <begin position="1"/>
        <end position="74"/>
    </location>
</feature>
<comment type="caution">
    <text evidence="3">The sequence shown here is derived from an EMBL/GenBank/DDBJ whole genome shotgun (WGS) entry which is preliminary data.</text>
</comment>
<feature type="region of interest" description="Disordered" evidence="1">
    <location>
        <begin position="112"/>
        <end position="167"/>
    </location>
</feature>
<evidence type="ECO:0000313" key="4">
    <source>
        <dbReference type="Proteomes" id="UP001317259"/>
    </source>
</evidence>